<comment type="caution">
    <text evidence="1">The sequence shown here is derived from an EMBL/GenBank/DDBJ whole genome shotgun (WGS) entry which is preliminary data.</text>
</comment>
<keyword evidence="2" id="KW-1185">Reference proteome</keyword>
<dbReference type="EMBL" id="QLYR01000001">
    <property type="protein sequence ID" value="RAQ30704.1"/>
    <property type="molecule type" value="Genomic_DNA"/>
</dbReference>
<evidence type="ECO:0000313" key="1">
    <source>
        <dbReference type="EMBL" id="RAQ30704.1"/>
    </source>
</evidence>
<sequence length="59" mass="6681">MRRLTRKKGRLAAKNSGCRRADRPGKKFYWIGGNNLIKQALMASASEGYDLSGKTFIYK</sequence>
<dbReference type="AlphaFoldDB" id="A0A328UL94"/>
<accession>A0A328UL94</accession>
<reference evidence="1 2" key="1">
    <citation type="submission" date="2018-06" db="EMBL/GenBank/DDBJ databases">
        <title>Noncontiguous genome sequence of Ruminococcaceae bacterium ASD2818.</title>
        <authorList>
            <person name="Chaplin A.V."/>
            <person name="Sokolova S.R."/>
            <person name="Kochetkova T.O."/>
            <person name="Goltsov A.Y."/>
            <person name="Trofimov D.Y."/>
            <person name="Efimov B.A."/>
        </authorList>
    </citation>
    <scope>NUCLEOTIDE SEQUENCE [LARGE SCALE GENOMIC DNA]</scope>
    <source>
        <strain evidence="1 2">ASD2818</strain>
    </source>
</reference>
<evidence type="ECO:0000313" key="2">
    <source>
        <dbReference type="Proteomes" id="UP000249377"/>
    </source>
</evidence>
<dbReference type="Proteomes" id="UP000249377">
    <property type="component" value="Unassembled WGS sequence"/>
</dbReference>
<organism evidence="1 2">
    <name type="scientific">Hydrogeniiclostridium mannosilyticum</name>
    <dbReference type="NCBI Taxonomy" id="2764322"/>
    <lineage>
        <taxon>Bacteria</taxon>
        <taxon>Bacillati</taxon>
        <taxon>Bacillota</taxon>
        <taxon>Clostridia</taxon>
        <taxon>Eubacteriales</taxon>
        <taxon>Acutalibacteraceae</taxon>
        <taxon>Hydrogeniiclostridium</taxon>
    </lineage>
</organism>
<proteinExistence type="predicted"/>
<name>A0A328UL94_9FIRM</name>
<gene>
    <name evidence="1" type="ORF">DPQ25_04270</name>
</gene>
<protein>
    <submittedName>
        <fullName evidence="1">Uncharacterized protein</fullName>
    </submittedName>
</protein>